<evidence type="ECO:0000259" key="1">
    <source>
        <dbReference type="Pfam" id="PF18755"/>
    </source>
</evidence>
<organism evidence="2 3">
    <name type="scientific">Haloechinothrix salitolerans</name>
    <dbReference type="NCBI Taxonomy" id="926830"/>
    <lineage>
        <taxon>Bacteria</taxon>
        <taxon>Bacillati</taxon>
        <taxon>Actinomycetota</taxon>
        <taxon>Actinomycetes</taxon>
        <taxon>Pseudonocardiales</taxon>
        <taxon>Pseudonocardiaceae</taxon>
        <taxon>Haloechinothrix</taxon>
    </lineage>
</organism>
<dbReference type="RefSeq" id="WP_345400444.1">
    <property type="nucleotide sequence ID" value="NZ_BAABLA010000100.1"/>
</dbReference>
<gene>
    <name evidence="2" type="ORF">ACFQGD_11265</name>
</gene>
<evidence type="ECO:0000313" key="3">
    <source>
        <dbReference type="Proteomes" id="UP001596337"/>
    </source>
</evidence>
<name>A0ABW2BZ76_9PSEU</name>
<dbReference type="InterPro" id="IPR040843">
    <property type="entry name" value="RAMA"/>
</dbReference>
<dbReference type="Pfam" id="PF18755">
    <property type="entry name" value="RAMA"/>
    <property type="match status" value="1"/>
</dbReference>
<accession>A0ABW2BZ76</accession>
<keyword evidence="3" id="KW-1185">Reference proteome</keyword>
<comment type="caution">
    <text evidence="2">The sequence shown here is derived from an EMBL/GenBank/DDBJ whole genome shotgun (WGS) entry which is preliminary data.</text>
</comment>
<protein>
    <recommendedName>
        <fullName evidence="1">RAMA domain-containing protein</fullName>
    </recommendedName>
</protein>
<feature type="domain" description="RAMA" evidence="1">
    <location>
        <begin position="170"/>
        <end position="260"/>
    </location>
</feature>
<sequence>MAVRLEVVPATNPAPAGGARRLADLRVAEALGREAAVLIADGALQAVPMRMPPGAWALLVTAADRWAASGEVVLFAGEWCEHEYPASGCDGDLVLRLAPPVATDTDDDAVTVRLALADQGRWMPAGTWPRLGRDWPAVVAPAAAAIMGSYLDAAEADPPAPQPMRVFGNRSVARVGVRDLLAAGLLAAGDELVYRRPGLGVHRTGQVTAQGMLRLDDDRLFTTPSAATTALGSPHQNGWAFWCRARDGRTLLDLRNEYKSTMDGRHAAG</sequence>
<dbReference type="EMBL" id="JBHSXX010000001">
    <property type="protein sequence ID" value="MFC6867727.1"/>
    <property type="molecule type" value="Genomic_DNA"/>
</dbReference>
<dbReference type="Proteomes" id="UP001596337">
    <property type="component" value="Unassembled WGS sequence"/>
</dbReference>
<reference evidence="3" key="1">
    <citation type="journal article" date="2019" name="Int. J. Syst. Evol. Microbiol.">
        <title>The Global Catalogue of Microorganisms (GCM) 10K type strain sequencing project: providing services to taxonomists for standard genome sequencing and annotation.</title>
        <authorList>
            <consortium name="The Broad Institute Genomics Platform"/>
            <consortium name="The Broad Institute Genome Sequencing Center for Infectious Disease"/>
            <person name="Wu L."/>
            <person name="Ma J."/>
        </authorList>
    </citation>
    <scope>NUCLEOTIDE SEQUENCE [LARGE SCALE GENOMIC DNA]</scope>
    <source>
        <strain evidence="3">KCTC 32255</strain>
    </source>
</reference>
<evidence type="ECO:0000313" key="2">
    <source>
        <dbReference type="EMBL" id="MFC6867727.1"/>
    </source>
</evidence>
<proteinExistence type="predicted"/>